<accession>A0ABR7TUJ0</accession>
<comment type="caution">
    <text evidence="1">The sequence shown here is derived from an EMBL/GenBank/DDBJ whole genome shotgun (WGS) entry which is preliminary data.</text>
</comment>
<dbReference type="Proteomes" id="UP000659124">
    <property type="component" value="Unassembled WGS sequence"/>
</dbReference>
<name>A0ABR7TUJ0_9BACT</name>
<organism evidence="1 2">
    <name type="scientific">Chitinophaga qingshengii</name>
    <dbReference type="NCBI Taxonomy" id="1569794"/>
    <lineage>
        <taxon>Bacteria</taxon>
        <taxon>Pseudomonadati</taxon>
        <taxon>Bacteroidota</taxon>
        <taxon>Chitinophagia</taxon>
        <taxon>Chitinophagales</taxon>
        <taxon>Chitinophagaceae</taxon>
        <taxon>Chitinophaga</taxon>
    </lineage>
</organism>
<dbReference type="EMBL" id="JACVFC010000003">
    <property type="protein sequence ID" value="MBC9933325.1"/>
    <property type="molecule type" value="Genomic_DNA"/>
</dbReference>
<proteinExistence type="predicted"/>
<keyword evidence="2" id="KW-1185">Reference proteome</keyword>
<evidence type="ECO:0000313" key="1">
    <source>
        <dbReference type="EMBL" id="MBC9933325.1"/>
    </source>
</evidence>
<reference evidence="1 2" key="1">
    <citation type="submission" date="2020-09" db="EMBL/GenBank/DDBJ databases">
        <title>Genome sequences of type strains of Chitinophaga qingshengii and Chitinophaga varians.</title>
        <authorList>
            <person name="Kittiwongwattana C."/>
        </authorList>
    </citation>
    <scope>NUCLEOTIDE SEQUENCE [LARGE SCALE GENOMIC DNA]</scope>
    <source>
        <strain evidence="1 2">JCM 30026</strain>
    </source>
</reference>
<evidence type="ECO:0000313" key="2">
    <source>
        <dbReference type="Proteomes" id="UP000659124"/>
    </source>
</evidence>
<dbReference type="RefSeq" id="WP_188090436.1">
    <property type="nucleotide sequence ID" value="NZ_JACVFC010000003.1"/>
</dbReference>
<protein>
    <submittedName>
        <fullName evidence="1">Uncharacterized protein</fullName>
    </submittedName>
</protein>
<gene>
    <name evidence="1" type="ORF">ICL07_23240</name>
</gene>
<sequence>MIVRYSESRQMTTRARSIDGFMFSIFLQAKENNVFLGMNDFDPRQVNIKVILRRAGRNYTIVQDNMLLLGAFSTLLRGQDEFFFGFYKQVPGTSTKCQNLRYFFLDFGVPLNLKGDDELYTEVTVSKSAFSSNVDESLSYIEYAINPAMAYEVGIPFLFSNVVQSQATKENYNLGDNVLSIAFLNFDRTDWEKPVVNNLQLSSDRFDLSLNFHELMIRNLIHYPAAMNYRFTTSLTPPDEHTGTGKTYKYLPPFPQSCMIFNGGQSSIEVDQCSLDISFDGQQVNASQNYIVCRRLETDVHTIVASQEREVKHINEKLASLPAKLS</sequence>